<dbReference type="RefSeq" id="WP_192506599.1">
    <property type="nucleotide sequence ID" value="NZ_AQGV01000012.1"/>
</dbReference>
<evidence type="ECO:0000259" key="1">
    <source>
        <dbReference type="Pfam" id="PF13601"/>
    </source>
</evidence>
<comment type="caution">
    <text evidence="2">The sequence shown here is derived from an EMBL/GenBank/DDBJ whole genome shotgun (WGS) entry which is preliminary data.</text>
</comment>
<dbReference type="InterPro" id="IPR036388">
    <property type="entry name" value="WH-like_DNA-bd_sf"/>
</dbReference>
<dbReference type="Proteomes" id="UP000615755">
    <property type="component" value="Unassembled WGS sequence"/>
</dbReference>
<evidence type="ECO:0000313" key="2">
    <source>
        <dbReference type="EMBL" id="MBE0367132.1"/>
    </source>
</evidence>
<dbReference type="Gene3D" id="1.10.10.10">
    <property type="entry name" value="Winged helix-like DNA-binding domain superfamily/Winged helix DNA-binding domain"/>
    <property type="match status" value="1"/>
</dbReference>
<dbReference type="EMBL" id="AQGV01000012">
    <property type="protein sequence ID" value="MBE0367132.1"/>
    <property type="molecule type" value="Genomic_DNA"/>
</dbReference>
<proteinExistence type="predicted"/>
<feature type="domain" description="Winged helix DNA-binding" evidence="1">
    <location>
        <begin position="15"/>
        <end position="94"/>
    </location>
</feature>
<dbReference type="Pfam" id="PF13601">
    <property type="entry name" value="HTH_34"/>
    <property type="match status" value="1"/>
</dbReference>
<protein>
    <recommendedName>
        <fullName evidence="1">Winged helix DNA-binding domain-containing protein</fullName>
    </recommendedName>
</protein>
<evidence type="ECO:0000313" key="3">
    <source>
        <dbReference type="Proteomes" id="UP000615755"/>
    </source>
</evidence>
<dbReference type="PANTHER" id="PTHR37318">
    <property type="entry name" value="BSL7504 PROTEIN"/>
    <property type="match status" value="1"/>
</dbReference>
<gene>
    <name evidence="2" type="ORF">PAUR_a0442</name>
</gene>
<dbReference type="PANTHER" id="PTHR37318:SF1">
    <property type="entry name" value="BSL7504 PROTEIN"/>
    <property type="match status" value="1"/>
</dbReference>
<organism evidence="2 3">
    <name type="scientific">Pseudoalteromonas aurantia 208</name>
    <dbReference type="NCBI Taxonomy" id="1314867"/>
    <lineage>
        <taxon>Bacteria</taxon>
        <taxon>Pseudomonadati</taxon>
        <taxon>Pseudomonadota</taxon>
        <taxon>Gammaproteobacteria</taxon>
        <taxon>Alteromonadales</taxon>
        <taxon>Pseudoalteromonadaceae</taxon>
        <taxon>Pseudoalteromonas</taxon>
    </lineage>
</organism>
<dbReference type="InterPro" id="IPR036390">
    <property type="entry name" value="WH_DNA-bd_sf"/>
</dbReference>
<dbReference type="InterPro" id="IPR027395">
    <property type="entry name" value="WH_DNA-bd_dom"/>
</dbReference>
<accession>A0ABR9E8K6</accession>
<dbReference type="SUPFAM" id="SSF46785">
    <property type="entry name" value="Winged helix' DNA-binding domain"/>
    <property type="match status" value="1"/>
</dbReference>
<reference evidence="2 3" key="1">
    <citation type="submission" date="2015-03" db="EMBL/GenBank/DDBJ databases">
        <title>Genome sequence of Pseudoalteromonas aurantia.</title>
        <authorList>
            <person name="Xie B.-B."/>
            <person name="Rong J.-C."/>
            <person name="Qin Q.-L."/>
            <person name="Zhang Y.-Z."/>
        </authorList>
    </citation>
    <scope>NUCLEOTIDE SEQUENCE [LARGE SCALE GENOMIC DNA]</scope>
    <source>
        <strain evidence="2 3">208</strain>
    </source>
</reference>
<sequence>MSRIEFDTVIHAPKRLQICALLANVNEMEFQPLKAQLEVSDSVLSKQLKVLEESDYIRISKQRAETGYKRTWVSLTVLGRSAYQGHKAALHALIGNISH</sequence>
<name>A0ABR9E8K6_9GAMM</name>
<keyword evidence="3" id="KW-1185">Reference proteome</keyword>